<dbReference type="EMBL" id="JANJYI010000007">
    <property type="protein sequence ID" value="KAK2642647.1"/>
    <property type="molecule type" value="Genomic_DNA"/>
</dbReference>
<name>A0AAD9WU76_9ROSI</name>
<evidence type="ECO:0000313" key="1">
    <source>
        <dbReference type="EMBL" id="KAK2642647.1"/>
    </source>
</evidence>
<evidence type="ECO:0000313" key="2">
    <source>
        <dbReference type="Proteomes" id="UP001280121"/>
    </source>
</evidence>
<dbReference type="AlphaFoldDB" id="A0AAD9WU76"/>
<protein>
    <submittedName>
        <fullName evidence="1">Uncharacterized protein</fullName>
    </submittedName>
</protein>
<proteinExistence type="predicted"/>
<accession>A0AAD9WU76</accession>
<sequence>MDEEDLNIRSRSKVLKMYIERVVTRLDGLKMIEDSLMGSEAVQVLRARLEELERDHWIFQDRFNAFTNETIASRKSVQDTSDRLLLLQREHEFLMDRCSILMAEFDFVIRQEKKLMADVNGEDIYTNIEGLKEEMLSTLTEIKRGVIKNDDHGKNRLIDLIKESGEMDDDWEDVKAVKDLAVKLGIQLSCLLVDLMIMLSESDRVVEMFETFRCTLESIEADRNPVVINKFVNILKVTDSEVKNKKVLEGRSNDGDESKVIDESQLEQVLDKMMSEIFHLELILKDHGVPESMIGKDQVLCFLKARLKIYEDDLKAVELKVNELGVLSSFVHGSKDLDQSLKRAMELKINQIWTQLDEPKEEEPDISQGSNN</sequence>
<keyword evidence="2" id="KW-1185">Reference proteome</keyword>
<dbReference type="Proteomes" id="UP001280121">
    <property type="component" value="Unassembled WGS sequence"/>
</dbReference>
<organism evidence="1 2">
    <name type="scientific">Dipteronia dyeriana</name>
    <dbReference type="NCBI Taxonomy" id="168575"/>
    <lineage>
        <taxon>Eukaryota</taxon>
        <taxon>Viridiplantae</taxon>
        <taxon>Streptophyta</taxon>
        <taxon>Embryophyta</taxon>
        <taxon>Tracheophyta</taxon>
        <taxon>Spermatophyta</taxon>
        <taxon>Magnoliopsida</taxon>
        <taxon>eudicotyledons</taxon>
        <taxon>Gunneridae</taxon>
        <taxon>Pentapetalae</taxon>
        <taxon>rosids</taxon>
        <taxon>malvids</taxon>
        <taxon>Sapindales</taxon>
        <taxon>Sapindaceae</taxon>
        <taxon>Hippocastanoideae</taxon>
        <taxon>Acereae</taxon>
        <taxon>Dipteronia</taxon>
    </lineage>
</organism>
<gene>
    <name evidence="1" type="ORF">Ddye_024410</name>
</gene>
<reference evidence="1" key="1">
    <citation type="journal article" date="2023" name="Plant J.">
        <title>Genome sequences and population genomics provide insights into the demographic history, inbreeding, and mutation load of two 'living fossil' tree species of Dipteronia.</title>
        <authorList>
            <person name="Feng Y."/>
            <person name="Comes H.P."/>
            <person name="Chen J."/>
            <person name="Zhu S."/>
            <person name="Lu R."/>
            <person name="Zhang X."/>
            <person name="Li P."/>
            <person name="Qiu J."/>
            <person name="Olsen K.M."/>
            <person name="Qiu Y."/>
        </authorList>
    </citation>
    <scope>NUCLEOTIDE SEQUENCE</scope>
    <source>
        <strain evidence="1">KIB01</strain>
    </source>
</reference>
<comment type="caution">
    <text evidence="1">The sequence shown here is derived from an EMBL/GenBank/DDBJ whole genome shotgun (WGS) entry which is preliminary data.</text>
</comment>